<evidence type="ECO:0000313" key="9">
    <source>
        <dbReference type="EMBL" id="MEX6428460.1"/>
    </source>
</evidence>
<dbReference type="EC" id="3.4.21.89" evidence="6"/>
<dbReference type="InterPro" id="IPR015927">
    <property type="entry name" value="Peptidase_S24_S26A/B/C"/>
</dbReference>
<dbReference type="SUPFAM" id="SSF51306">
    <property type="entry name" value="LexA/Signal peptidase"/>
    <property type="match status" value="1"/>
</dbReference>
<dbReference type="CDD" id="cd06462">
    <property type="entry name" value="Peptidase_S24_S26"/>
    <property type="match status" value="1"/>
</dbReference>
<dbReference type="Gene3D" id="2.10.109.10">
    <property type="entry name" value="Umud Fragment, subunit A"/>
    <property type="match status" value="1"/>
</dbReference>
<organism evidence="9 10">
    <name type="scientific">Ferrimicrobium acidiphilum</name>
    <dbReference type="NCBI Taxonomy" id="121039"/>
    <lineage>
        <taxon>Bacteria</taxon>
        <taxon>Bacillati</taxon>
        <taxon>Actinomycetota</taxon>
        <taxon>Acidimicrobiia</taxon>
        <taxon>Acidimicrobiales</taxon>
        <taxon>Acidimicrobiaceae</taxon>
        <taxon>Ferrimicrobium</taxon>
    </lineage>
</organism>
<keyword evidence="5 7" id="KW-0472">Membrane</keyword>
<evidence type="ECO:0000256" key="4">
    <source>
        <dbReference type="ARBA" id="ARBA00022989"/>
    </source>
</evidence>
<dbReference type="GO" id="GO:0009003">
    <property type="term" value="F:signal peptidase activity"/>
    <property type="evidence" value="ECO:0007669"/>
    <property type="project" value="UniProtKB-EC"/>
</dbReference>
<dbReference type="Pfam" id="PF00717">
    <property type="entry name" value="Peptidase_S24"/>
    <property type="match status" value="1"/>
</dbReference>
<proteinExistence type="predicted"/>
<feature type="domain" description="Peptidase S24/S26A/S26B/S26C" evidence="8">
    <location>
        <begin position="45"/>
        <end position="110"/>
    </location>
</feature>
<name>A0ABV3XYW6_9ACTN</name>
<evidence type="ECO:0000259" key="8">
    <source>
        <dbReference type="Pfam" id="PF00717"/>
    </source>
</evidence>
<evidence type="ECO:0000256" key="1">
    <source>
        <dbReference type="ARBA" id="ARBA00004370"/>
    </source>
</evidence>
<keyword evidence="9" id="KW-0378">Hydrolase</keyword>
<dbReference type="NCBIfam" id="TIGR02228">
    <property type="entry name" value="sigpep_I_arch"/>
    <property type="match status" value="1"/>
</dbReference>
<accession>A0ABV3XYW6</accession>
<feature type="transmembrane region" description="Helical" evidence="7">
    <location>
        <begin position="20"/>
        <end position="49"/>
    </location>
</feature>
<keyword evidence="2" id="KW-0645">Protease</keyword>
<keyword evidence="10" id="KW-1185">Reference proteome</keyword>
<dbReference type="Proteomes" id="UP001560267">
    <property type="component" value="Unassembled WGS sequence"/>
</dbReference>
<comment type="subcellular location">
    <subcellularLocation>
        <location evidence="1">Membrane</location>
    </subcellularLocation>
</comment>
<reference evidence="9 10" key="1">
    <citation type="submission" date="2024-07" db="EMBL/GenBank/DDBJ databases">
        <title>Draft Genome Sequence of Ferrimicrobium acidiphilum Strain YE2023, Isolated from a Pulp of Bioleach Reactor.</title>
        <authorList>
            <person name="Elkina Y.A."/>
            <person name="Bulaeva A.G."/>
            <person name="Beletsky A.V."/>
            <person name="Mardanov A.V."/>
        </authorList>
    </citation>
    <scope>NUCLEOTIDE SEQUENCE [LARGE SCALE GENOMIC DNA]</scope>
    <source>
        <strain evidence="9 10">YE2023</strain>
    </source>
</reference>
<evidence type="ECO:0000256" key="6">
    <source>
        <dbReference type="NCBIfam" id="TIGR02228"/>
    </source>
</evidence>
<dbReference type="RefSeq" id="WP_369084121.1">
    <property type="nucleotide sequence ID" value="NZ_JBFSHR010000003.1"/>
</dbReference>
<keyword evidence="3 7" id="KW-0812">Transmembrane</keyword>
<keyword evidence="4 7" id="KW-1133">Transmembrane helix</keyword>
<dbReference type="InterPro" id="IPR001733">
    <property type="entry name" value="Peptidase_S26B"/>
</dbReference>
<comment type="caution">
    <text evidence="9">The sequence shown here is derived from an EMBL/GenBank/DDBJ whole genome shotgun (WGS) entry which is preliminary data.</text>
</comment>
<evidence type="ECO:0000313" key="10">
    <source>
        <dbReference type="Proteomes" id="UP001560267"/>
    </source>
</evidence>
<evidence type="ECO:0000256" key="2">
    <source>
        <dbReference type="ARBA" id="ARBA00022670"/>
    </source>
</evidence>
<dbReference type="EMBL" id="JBFSHR010000003">
    <property type="protein sequence ID" value="MEX6428460.1"/>
    <property type="molecule type" value="Genomic_DNA"/>
</dbReference>
<dbReference type="InterPro" id="IPR036286">
    <property type="entry name" value="LexA/Signal_pep-like_sf"/>
</dbReference>
<feature type="transmembrane region" description="Helical" evidence="7">
    <location>
        <begin position="424"/>
        <end position="444"/>
    </location>
</feature>
<evidence type="ECO:0000256" key="3">
    <source>
        <dbReference type="ARBA" id="ARBA00022692"/>
    </source>
</evidence>
<feature type="transmembrane region" description="Helical" evidence="7">
    <location>
        <begin position="192"/>
        <end position="214"/>
    </location>
</feature>
<evidence type="ECO:0000256" key="7">
    <source>
        <dbReference type="SAM" id="Phobius"/>
    </source>
</evidence>
<evidence type="ECO:0000256" key="5">
    <source>
        <dbReference type="ARBA" id="ARBA00023136"/>
    </source>
</evidence>
<sequence length="538" mass="56937">MSSARRHVDLRPSPSWHKAVLLGIAVVVVGALWIVFGPVGLGGSVVYAVTRGPSMLPRFHTGDLAIVRPERSYHVGEIVLYRYPKLGLVLHRIVGIVGGRFLMKGDHNDYIDPFHPRSSGIVGSLWLHIPSVGVVLSWLHQPSAAAAVAVAIGSWFLLMPRLSRPQRRRRDAGSASAVRSVSGPSLAGPAGMVLAGLATVMVLVGSILSAASFATAVTRRTETQLPYRSSGVFSYGAKGPNSIYPGGQVRTGQPVYQRVVGSVTFSFNYHLSAALPTAPAGVSSMEAVVSEPDGWSRTMLLSGPTHFKGTTTRVTGTLAFASVNRLLAALGSAVGTTSIPGALVTIYPRVSVQGVLAHEHFSQVLAPQFPFGLDTTELSFGTSTAATRSVTLAPVASGAVRIWGTVPATLSLAGLGLSVGAARWVGPIIATAGLALVIMLGLVLRRELRVPEAERMRSRYPHLFIQAKPSSITTMSPPVELVNIGELVRIADREECPVLYWEESQVHCYLVITGATSYSYRSPVAVDAGANAMEVSST</sequence>
<protein>
    <recommendedName>
        <fullName evidence="6">Signal peptidase I</fullName>
        <ecNumber evidence="6">3.4.21.89</ecNumber>
    </recommendedName>
</protein>
<gene>
    <name evidence="9" type="ORF">AB6A68_01200</name>
</gene>